<dbReference type="Proteomes" id="UP000018936">
    <property type="component" value="Unassembled WGS sequence"/>
</dbReference>
<feature type="region of interest" description="Disordered" evidence="1">
    <location>
        <begin position="1"/>
        <end position="62"/>
    </location>
</feature>
<feature type="non-terminal residue" evidence="2">
    <location>
        <position position="1"/>
    </location>
</feature>
<keyword evidence="3" id="KW-1185">Reference proteome</keyword>
<feature type="compositionally biased region" description="Basic and acidic residues" evidence="1">
    <location>
        <begin position="15"/>
        <end position="62"/>
    </location>
</feature>
<sequence>MEEKERKGRKMMVKGKKEFDGREGKEGRKEERKEGGKKEDEEKGRKEGRKEGRKMKIEGRSFVGEKEGRTIIRI</sequence>
<gene>
    <name evidence="2" type="primary">CNGB1</name>
    <name evidence="2" type="ORF">L345_13324</name>
</gene>
<evidence type="ECO:0000313" key="3">
    <source>
        <dbReference type="Proteomes" id="UP000018936"/>
    </source>
</evidence>
<comment type="caution">
    <text evidence="2">The sequence shown here is derived from an EMBL/GenBank/DDBJ whole genome shotgun (WGS) entry which is preliminary data.</text>
</comment>
<dbReference type="AlphaFoldDB" id="V8NFS2"/>
<evidence type="ECO:0000256" key="1">
    <source>
        <dbReference type="SAM" id="MobiDB-lite"/>
    </source>
</evidence>
<organism evidence="2 3">
    <name type="scientific">Ophiophagus hannah</name>
    <name type="common">King cobra</name>
    <name type="synonym">Naja hannah</name>
    <dbReference type="NCBI Taxonomy" id="8665"/>
    <lineage>
        <taxon>Eukaryota</taxon>
        <taxon>Metazoa</taxon>
        <taxon>Chordata</taxon>
        <taxon>Craniata</taxon>
        <taxon>Vertebrata</taxon>
        <taxon>Euteleostomi</taxon>
        <taxon>Lepidosauria</taxon>
        <taxon>Squamata</taxon>
        <taxon>Bifurcata</taxon>
        <taxon>Unidentata</taxon>
        <taxon>Episquamata</taxon>
        <taxon>Toxicofera</taxon>
        <taxon>Serpentes</taxon>
        <taxon>Colubroidea</taxon>
        <taxon>Elapidae</taxon>
        <taxon>Elapinae</taxon>
        <taxon>Ophiophagus</taxon>
    </lineage>
</organism>
<accession>V8NFS2</accession>
<evidence type="ECO:0000313" key="2">
    <source>
        <dbReference type="EMBL" id="ETE60930.1"/>
    </source>
</evidence>
<reference evidence="2 3" key="1">
    <citation type="journal article" date="2013" name="Proc. Natl. Acad. Sci. U.S.A.">
        <title>The king cobra genome reveals dynamic gene evolution and adaptation in the snake venom system.</title>
        <authorList>
            <person name="Vonk F.J."/>
            <person name="Casewell N.R."/>
            <person name="Henkel C.V."/>
            <person name="Heimberg A.M."/>
            <person name="Jansen H.J."/>
            <person name="McCleary R.J."/>
            <person name="Kerkkamp H.M."/>
            <person name="Vos R.A."/>
            <person name="Guerreiro I."/>
            <person name="Calvete J.J."/>
            <person name="Wuster W."/>
            <person name="Woods A.E."/>
            <person name="Logan J.M."/>
            <person name="Harrison R.A."/>
            <person name="Castoe T.A."/>
            <person name="de Koning A.P."/>
            <person name="Pollock D.D."/>
            <person name="Yandell M."/>
            <person name="Calderon D."/>
            <person name="Renjifo C."/>
            <person name="Currier R.B."/>
            <person name="Salgado D."/>
            <person name="Pla D."/>
            <person name="Sanz L."/>
            <person name="Hyder A.S."/>
            <person name="Ribeiro J.M."/>
            <person name="Arntzen J.W."/>
            <person name="van den Thillart G.E."/>
            <person name="Boetzer M."/>
            <person name="Pirovano W."/>
            <person name="Dirks R.P."/>
            <person name="Spaink H.P."/>
            <person name="Duboule D."/>
            <person name="McGlinn E."/>
            <person name="Kini R.M."/>
            <person name="Richardson M.K."/>
        </authorList>
    </citation>
    <scope>NUCLEOTIDE SEQUENCE</scope>
    <source>
        <tissue evidence="2">Blood</tissue>
    </source>
</reference>
<proteinExistence type="predicted"/>
<dbReference type="EMBL" id="AZIM01004279">
    <property type="protein sequence ID" value="ETE60930.1"/>
    <property type="molecule type" value="Genomic_DNA"/>
</dbReference>
<name>V8NFS2_OPHHA</name>
<protein>
    <submittedName>
        <fullName evidence="2">Cyclic nucleotide-gated cation channel beta-1</fullName>
    </submittedName>
</protein>